<sequence length="240" mass="27725">MVKVTIAILTTFLLASCKDKPQKASAPVTKLVPKTKIPNTITDTHMTKVTDYLFFSDSILPEHKSILNYYFSKYGSDTTRSSYWQQEMKEGFEGLYSIGHIKNNLKMDSVFVLPPLTDIEGQCYYFTDTTLPRLQTDSYCCHPSNIFLVGDIDEDGVSEIGQYYSSCVSHYKSLYVYSLKNKAWREIGHCVYDLNYMDIDKPYSYFVKKISKNKFKMLEITDLTPDTAKIGKRNWIRFSL</sequence>
<dbReference type="EMBL" id="LVXG01000067">
    <property type="protein sequence ID" value="OQP40827.1"/>
    <property type="molecule type" value="Genomic_DNA"/>
</dbReference>
<accession>A0A1V9E3W8</accession>
<dbReference type="STRING" id="354355.SAMN05660816_04141"/>
<organism evidence="1 2">
    <name type="scientific">Niastella yeongjuensis</name>
    <dbReference type="NCBI Taxonomy" id="354355"/>
    <lineage>
        <taxon>Bacteria</taxon>
        <taxon>Pseudomonadati</taxon>
        <taxon>Bacteroidota</taxon>
        <taxon>Chitinophagia</taxon>
        <taxon>Chitinophagales</taxon>
        <taxon>Chitinophagaceae</taxon>
        <taxon>Niastella</taxon>
    </lineage>
</organism>
<gene>
    <name evidence="1" type="ORF">A4H97_14555</name>
</gene>
<dbReference type="Proteomes" id="UP000192610">
    <property type="component" value="Unassembled WGS sequence"/>
</dbReference>
<reference evidence="2" key="1">
    <citation type="submission" date="2016-04" db="EMBL/GenBank/DDBJ databases">
        <authorList>
            <person name="Chen L."/>
            <person name="Zhuang W."/>
            <person name="Wang G."/>
        </authorList>
    </citation>
    <scope>NUCLEOTIDE SEQUENCE [LARGE SCALE GENOMIC DNA]</scope>
    <source>
        <strain evidence="2">17621</strain>
    </source>
</reference>
<evidence type="ECO:0000313" key="2">
    <source>
        <dbReference type="Proteomes" id="UP000192610"/>
    </source>
</evidence>
<dbReference type="PROSITE" id="PS51257">
    <property type="entry name" value="PROKAR_LIPOPROTEIN"/>
    <property type="match status" value="1"/>
</dbReference>
<protein>
    <submittedName>
        <fullName evidence="1">Uncharacterized protein</fullName>
    </submittedName>
</protein>
<evidence type="ECO:0000313" key="1">
    <source>
        <dbReference type="EMBL" id="OQP40827.1"/>
    </source>
</evidence>
<comment type="caution">
    <text evidence="1">The sequence shown here is derived from an EMBL/GenBank/DDBJ whole genome shotgun (WGS) entry which is preliminary data.</text>
</comment>
<proteinExistence type="predicted"/>
<dbReference type="AlphaFoldDB" id="A0A1V9E3W8"/>
<name>A0A1V9E3W8_9BACT</name>
<keyword evidence="2" id="KW-1185">Reference proteome</keyword>